<dbReference type="Gene3D" id="2.60.120.1140">
    <property type="entry name" value="Protein of unknown function DUF192"/>
    <property type="match status" value="1"/>
</dbReference>
<dbReference type="EMBL" id="VSSQ01001186">
    <property type="protein sequence ID" value="MPM05999.1"/>
    <property type="molecule type" value="Genomic_DNA"/>
</dbReference>
<name>A0A644WQN0_9ZZZZ</name>
<dbReference type="AlphaFoldDB" id="A0A644WQN0"/>
<dbReference type="InterPro" id="IPR038695">
    <property type="entry name" value="Saro_0823-like_sf"/>
</dbReference>
<evidence type="ECO:0000313" key="1">
    <source>
        <dbReference type="EMBL" id="MPM05999.1"/>
    </source>
</evidence>
<dbReference type="Pfam" id="PF02643">
    <property type="entry name" value="DUF192"/>
    <property type="match status" value="1"/>
</dbReference>
<reference evidence="1" key="1">
    <citation type="submission" date="2019-08" db="EMBL/GenBank/DDBJ databases">
        <authorList>
            <person name="Kucharzyk K."/>
            <person name="Murdoch R.W."/>
            <person name="Higgins S."/>
            <person name="Loffler F."/>
        </authorList>
    </citation>
    <scope>NUCLEOTIDE SEQUENCE</scope>
</reference>
<protein>
    <recommendedName>
        <fullName evidence="2">DUF192 domain-containing protein</fullName>
    </recommendedName>
</protein>
<dbReference type="InterPro" id="IPR003795">
    <property type="entry name" value="DUF192"/>
</dbReference>
<accession>A0A644WQN0</accession>
<comment type="caution">
    <text evidence="1">The sequence shown here is derived from an EMBL/GenBank/DDBJ whole genome shotgun (WGS) entry which is preliminary data.</text>
</comment>
<sequence length="117" mass="13052">MQTVLIQRNGETLARVWNANRYFLRLRGLLGRTIPSGGGLLLTPCNDIHTFGMRYPIDAVYLDAAGRVLRVDDSLRAGKAWPAQRGAKRVLELPAGAAKERNIRVNDILEVIPWTKS</sequence>
<gene>
    <name evidence="1" type="ORF">SDC9_52294</name>
</gene>
<organism evidence="1">
    <name type="scientific">bioreactor metagenome</name>
    <dbReference type="NCBI Taxonomy" id="1076179"/>
    <lineage>
        <taxon>unclassified sequences</taxon>
        <taxon>metagenomes</taxon>
        <taxon>ecological metagenomes</taxon>
    </lineage>
</organism>
<proteinExistence type="predicted"/>
<evidence type="ECO:0008006" key="2">
    <source>
        <dbReference type="Google" id="ProtNLM"/>
    </source>
</evidence>